<evidence type="ECO:0000256" key="1">
    <source>
        <dbReference type="SAM" id="MobiDB-lite"/>
    </source>
</evidence>
<feature type="region of interest" description="Disordered" evidence="1">
    <location>
        <begin position="84"/>
        <end position="114"/>
    </location>
</feature>
<gene>
    <name evidence="2" type="ORF">DPMN_161236</name>
</gene>
<protein>
    <submittedName>
        <fullName evidence="2">Uncharacterized protein</fullName>
    </submittedName>
</protein>
<proteinExistence type="predicted"/>
<organism evidence="2 3">
    <name type="scientific">Dreissena polymorpha</name>
    <name type="common">Zebra mussel</name>
    <name type="synonym">Mytilus polymorpha</name>
    <dbReference type="NCBI Taxonomy" id="45954"/>
    <lineage>
        <taxon>Eukaryota</taxon>
        <taxon>Metazoa</taxon>
        <taxon>Spiralia</taxon>
        <taxon>Lophotrochozoa</taxon>
        <taxon>Mollusca</taxon>
        <taxon>Bivalvia</taxon>
        <taxon>Autobranchia</taxon>
        <taxon>Heteroconchia</taxon>
        <taxon>Euheterodonta</taxon>
        <taxon>Imparidentia</taxon>
        <taxon>Neoheterodontei</taxon>
        <taxon>Myida</taxon>
        <taxon>Dreissenoidea</taxon>
        <taxon>Dreissenidae</taxon>
        <taxon>Dreissena</taxon>
    </lineage>
</organism>
<evidence type="ECO:0000313" key="2">
    <source>
        <dbReference type="EMBL" id="KAH3783301.1"/>
    </source>
</evidence>
<name>A0A9D4EPA7_DREPO</name>
<dbReference type="Proteomes" id="UP000828390">
    <property type="component" value="Unassembled WGS sequence"/>
</dbReference>
<accession>A0A9D4EPA7</accession>
<evidence type="ECO:0000313" key="3">
    <source>
        <dbReference type="Proteomes" id="UP000828390"/>
    </source>
</evidence>
<dbReference type="EMBL" id="JAIWYP010000008">
    <property type="protein sequence ID" value="KAH3783301.1"/>
    <property type="molecule type" value="Genomic_DNA"/>
</dbReference>
<dbReference type="AlphaFoldDB" id="A0A9D4EPA7"/>
<reference evidence="2" key="1">
    <citation type="journal article" date="2019" name="bioRxiv">
        <title>The Genome of the Zebra Mussel, Dreissena polymorpha: A Resource for Invasive Species Research.</title>
        <authorList>
            <person name="McCartney M.A."/>
            <person name="Auch B."/>
            <person name="Kono T."/>
            <person name="Mallez S."/>
            <person name="Zhang Y."/>
            <person name="Obille A."/>
            <person name="Becker A."/>
            <person name="Abrahante J.E."/>
            <person name="Garbe J."/>
            <person name="Badalamenti J.P."/>
            <person name="Herman A."/>
            <person name="Mangelson H."/>
            <person name="Liachko I."/>
            <person name="Sullivan S."/>
            <person name="Sone E.D."/>
            <person name="Koren S."/>
            <person name="Silverstein K.A.T."/>
            <person name="Beckman K.B."/>
            <person name="Gohl D.M."/>
        </authorList>
    </citation>
    <scope>NUCLEOTIDE SEQUENCE</scope>
    <source>
        <strain evidence="2">Duluth1</strain>
        <tissue evidence="2">Whole animal</tissue>
    </source>
</reference>
<sequence length="140" mass="15523">MEWQQISADLTSADLVISPWSGSDLVIYPWSGYIKWHKHQLISAGLISLIWLFPHGMVLPFPHSVAADISWSCYSPTLPIPDSPNTGNLPIPNGRASDRQPACTSSTYVTETPTDQCRPAFHDNIVNAPHKRKTKKARSS</sequence>
<reference evidence="2" key="2">
    <citation type="submission" date="2020-11" db="EMBL/GenBank/DDBJ databases">
        <authorList>
            <person name="McCartney M.A."/>
            <person name="Auch B."/>
            <person name="Kono T."/>
            <person name="Mallez S."/>
            <person name="Becker A."/>
            <person name="Gohl D.M."/>
            <person name="Silverstein K.A.T."/>
            <person name="Koren S."/>
            <person name="Bechman K.B."/>
            <person name="Herman A."/>
            <person name="Abrahante J.E."/>
            <person name="Garbe J."/>
        </authorList>
    </citation>
    <scope>NUCLEOTIDE SEQUENCE</scope>
    <source>
        <strain evidence="2">Duluth1</strain>
        <tissue evidence="2">Whole animal</tissue>
    </source>
</reference>
<keyword evidence="3" id="KW-1185">Reference proteome</keyword>
<feature type="compositionally biased region" description="Polar residues" evidence="1">
    <location>
        <begin position="102"/>
        <end position="114"/>
    </location>
</feature>
<comment type="caution">
    <text evidence="2">The sequence shown here is derived from an EMBL/GenBank/DDBJ whole genome shotgun (WGS) entry which is preliminary data.</text>
</comment>